<gene>
    <name evidence="6" type="ORF">PSYICH_LOCUS6712</name>
</gene>
<keyword evidence="5" id="KW-0337">GPI-anchor biosynthesis</keyword>
<dbReference type="EMBL" id="OV651814">
    <property type="protein sequence ID" value="CAH1105704.1"/>
    <property type="molecule type" value="Genomic_DNA"/>
</dbReference>
<keyword evidence="7" id="KW-1185">Reference proteome</keyword>
<name>A0A9P0CP14_9CUCU</name>
<evidence type="ECO:0000256" key="4">
    <source>
        <dbReference type="ARBA" id="ARBA00023136"/>
    </source>
</evidence>
<feature type="transmembrane region" description="Helical" evidence="5">
    <location>
        <begin position="411"/>
        <end position="433"/>
    </location>
</feature>
<keyword evidence="4 5" id="KW-0472">Membrane</keyword>
<comment type="function">
    <text evidence="5">A acetyltransferase, which acetylates the inositol ring of phosphatidylinositol during biosynthesis of GPI-anchor.</text>
</comment>
<feature type="transmembrane region" description="Helical" evidence="5">
    <location>
        <begin position="308"/>
        <end position="328"/>
    </location>
</feature>
<dbReference type="PIRSF" id="PIRSF017321">
    <property type="entry name" value="GWT1"/>
    <property type="match status" value="1"/>
</dbReference>
<dbReference type="Proteomes" id="UP001153636">
    <property type="component" value="Chromosome 2"/>
</dbReference>
<evidence type="ECO:0000256" key="1">
    <source>
        <dbReference type="ARBA" id="ARBA00004141"/>
    </source>
</evidence>
<dbReference type="GO" id="GO:0005789">
    <property type="term" value="C:endoplasmic reticulum membrane"/>
    <property type="evidence" value="ECO:0007669"/>
    <property type="project" value="UniProtKB-SubCell"/>
</dbReference>
<dbReference type="GO" id="GO:0032216">
    <property type="term" value="F:glucosaminyl-phosphatidylinositol O-acyltransferase activity"/>
    <property type="evidence" value="ECO:0007669"/>
    <property type="project" value="TreeGrafter"/>
</dbReference>
<feature type="transmembrane region" description="Helical" evidence="5">
    <location>
        <begin position="211"/>
        <end position="230"/>
    </location>
</feature>
<reference evidence="6" key="1">
    <citation type="submission" date="2022-01" db="EMBL/GenBank/DDBJ databases">
        <authorList>
            <person name="King R."/>
        </authorList>
    </citation>
    <scope>NUCLEOTIDE SEQUENCE</scope>
</reference>
<feature type="transmembrane region" description="Helical" evidence="5">
    <location>
        <begin position="380"/>
        <end position="399"/>
    </location>
</feature>
<comment type="subcellular location">
    <subcellularLocation>
        <location evidence="5">Endoplasmic reticulum membrane</location>
        <topology evidence="5">Multi-pass membrane protein</topology>
    </subcellularLocation>
    <subcellularLocation>
        <location evidence="1">Membrane</location>
        <topology evidence="1">Multi-pass membrane protein</topology>
    </subcellularLocation>
</comment>
<dbReference type="InterPro" id="IPR009447">
    <property type="entry name" value="PIGW/GWT1"/>
</dbReference>
<keyword evidence="5" id="KW-0808">Transferase</keyword>
<keyword evidence="5" id="KW-0256">Endoplasmic reticulum</keyword>
<comment type="pathway">
    <text evidence="5">Glycolipid biosynthesis; glycosylphosphatidylinositol-anchor biosynthesis.</text>
</comment>
<keyword evidence="3 5" id="KW-1133">Transmembrane helix</keyword>
<feature type="transmembrane region" description="Helical" evidence="5">
    <location>
        <begin position="77"/>
        <end position="95"/>
    </location>
</feature>
<feature type="transmembrane region" description="Helical" evidence="5">
    <location>
        <begin position="20"/>
        <end position="41"/>
    </location>
</feature>
<organism evidence="6 7">
    <name type="scientific">Psylliodes chrysocephalus</name>
    <dbReference type="NCBI Taxonomy" id="3402493"/>
    <lineage>
        <taxon>Eukaryota</taxon>
        <taxon>Metazoa</taxon>
        <taxon>Ecdysozoa</taxon>
        <taxon>Arthropoda</taxon>
        <taxon>Hexapoda</taxon>
        <taxon>Insecta</taxon>
        <taxon>Pterygota</taxon>
        <taxon>Neoptera</taxon>
        <taxon>Endopterygota</taxon>
        <taxon>Coleoptera</taxon>
        <taxon>Polyphaga</taxon>
        <taxon>Cucujiformia</taxon>
        <taxon>Chrysomeloidea</taxon>
        <taxon>Chrysomelidae</taxon>
        <taxon>Galerucinae</taxon>
        <taxon>Alticini</taxon>
        <taxon>Psylliodes</taxon>
    </lineage>
</organism>
<protein>
    <recommendedName>
        <fullName evidence="5">Phosphatidylinositol-glycan biosynthesis class W protein</fullName>
        <ecNumber evidence="5">2.3.-.-</ecNumber>
    </recommendedName>
</protein>
<keyword evidence="2 5" id="KW-0812">Transmembrane</keyword>
<feature type="transmembrane region" description="Helical" evidence="5">
    <location>
        <begin position="144"/>
        <end position="162"/>
    </location>
</feature>
<feature type="transmembrane region" description="Helical" evidence="5">
    <location>
        <begin position="116"/>
        <end position="138"/>
    </location>
</feature>
<feature type="transmembrane region" description="Helical" evidence="5">
    <location>
        <begin position="182"/>
        <end position="199"/>
    </location>
</feature>
<dbReference type="GO" id="GO:0006506">
    <property type="term" value="P:GPI anchor biosynthetic process"/>
    <property type="evidence" value="ECO:0007669"/>
    <property type="project" value="UniProtKB-KW"/>
</dbReference>
<evidence type="ECO:0000256" key="3">
    <source>
        <dbReference type="ARBA" id="ARBA00022989"/>
    </source>
</evidence>
<dbReference type="PANTHER" id="PTHR20661:SF0">
    <property type="entry name" value="PHOSPHATIDYLINOSITOL-GLYCAN BIOSYNTHESIS CLASS W PROTEIN"/>
    <property type="match status" value="1"/>
</dbReference>
<comment type="similarity">
    <text evidence="5">Belongs to the PIGW family.</text>
</comment>
<dbReference type="Pfam" id="PF06423">
    <property type="entry name" value="GWT1"/>
    <property type="match status" value="1"/>
</dbReference>
<dbReference type="AlphaFoldDB" id="A0A9P0CP14"/>
<feature type="transmembrane region" description="Helical" evidence="5">
    <location>
        <begin position="340"/>
        <end position="359"/>
    </location>
</feature>
<evidence type="ECO:0000313" key="6">
    <source>
        <dbReference type="EMBL" id="CAH1105704.1"/>
    </source>
</evidence>
<keyword evidence="5" id="KW-0012">Acyltransferase</keyword>
<feature type="transmembrane region" description="Helical" evidence="5">
    <location>
        <begin position="275"/>
        <end position="296"/>
    </location>
</feature>
<dbReference type="EC" id="2.3.-.-" evidence="5"/>
<proteinExistence type="inferred from homology"/>
<accession>A0A9P0CP14</accession>
<dbReference type="GO" id="GO:0072659">
    <property type="term" value="P:protein localization to plasma membrane"/>
    <property type="evidence" value="ECO:0007669"/>
    <property type="project" value="TreeGrafter"/>
</dbReference>
<dbReference type="PANTHER" id="PTHR20661">
    <property type="entry name" value="PHOSPHATIDYLINOSITOL-GLYCAN BIOSYNTHESIS CLASS W PROTEIN"/>
    <property type="match status" value="1"/>
</dbReference>
<evidence type="ECO:0000313" key="7">
    <source>
        <dbReference type="Proteomes" id="UP001153636"/>
    </source>
</evidence>
<evidence type="ECO:0000256" key="5">
    <source>
        <dbReference type="RuleBase" id="RU280819"/>
    </source>
</evidence>
<sequence length="440" mass="50292">MNSVNEEVLTTESIPLANRNGFETFLVIMPSLFYTLITVFIETHFQLKKNVCLMLEMCLIILPEILGMTLLSEYPGMILYTMLLISMFLLTWFYHKTMKLRKNIVFDSKFITNSRSTINVLAVIAILAVDFDAFPSRFAKTESLGYSLMDTGVGLYVFANGIVSPESRGVRNPITRSIKGSLALLIIGIGRFILLRIFHYHVPASEYGVHWNFFITLGVTKVFTSFFLNVFNVKHMYMNALMLLMAHEMLLESGLKQFVFEDSPRDNFFKANKEGIVSSLGFVVLYLFSVYFGYILNIKDKNQSVFKVFRKHLIAVCLSLCFSVVFQHCFGISRRLANGAYIGWILFLGIFCQTIFYLVQVCQKAFFRTDIVQVPYINEAVNYNGLVFFLVANVLTGVVNLVINTREYSDFQAFTIVVGYMTINILVVSYLYAKGIQLKF</sequence>
<dbReference type="OrthoDB" id="15270at2759"/>
<evidence type="ECO:0000256" key="2">
    <source>
        <dbReference type="ARBA" id="ARBA00022692"/>
    </source>
</evidence>